<evidence type="ECO:0000256" key="1">
    <source>
        <dbReference type="ARBA" id="ARBA00004123"/>
    </source>
</evidence>
<keyword evidence="2" id="KW-0433">Leucine-rich repeat</keyword>
<comment type="subcellular location">
    <subcellularLocation>
        <location evidence="1">Nucleus</location>
    </subcellularLocation>
</comment>
<keyword evidence="3" id="KW-0677">Repeat</keyword>
<evidence type="ECO:0000256" key="6">
    <source>
        <dbReference type="ARBA" id="ARBA00024238"/>
    </source>
</evidence>
<evidence type="ECO:0000256" key="3">
    <source>
        <dbReference type="ARBA" id="ARBA00022737"/>
    </source>
</evidence>
<dbReference type="GO" id="GO:0005634">
    <property type="term" value="C:nucleus"/>
    <property type="evidence" value="ECO:0007669"/>
    <property type="project" value="UniProtKB-SubCell"/>
</dbReference>
<evidence type="ECO:0000256" key="4">
    <source>
        <dbReference type="ARBA" id="ARBA00023242"/>
    </source>
</evidence>
<gene>
    <name evidence="7" type="ORF">ROZALSC1DRAFT_30682</name>
</gene>
<dbReference type="EMBL" id="ML005801">
    <property type="protein sequence ID" value="RKP17518.1"/>
    <property type="molecule type" value="Genomic_DNA"/>
</dbReference>
<dbReference type="Pfam" id="PF14580">
    <property type="entry name" value="LRR_9"/>
    <property type="match status" value="1"/>
</dbReference>
<reference evidence="8" key="1">
    <citation type="journal article" date="2018" name="Nat. Microbiol.">
        <title>Leveraging single-cell genomics to expand the fungal tree of life.</title>
        <authorList>
            <person name="Ahrendt S.R."/>
            <person name="Quandt C.A."/>
            <person name="Ciobanu D."/>
            <person name="Clum A."/>
            <person name="Salamov A."/>
            <person name="Andreopoulos B."/>
            <person name="Cheng J.F."/>
            <person name="Woyke T."/>
            <person name="Pelin A."/>
            <person name="Henrissat B."/>
            <person name="Reynolds N.K."/>
            <person name="Benny G.L."/>
            <person name="Smith M.E."/>
            <person name="James T.Y."/>
            <person name="Grigoriev I.V."/>
        </authorList>
    </citation>
    <scope>NUCLEOTIDE SEQUENCE [LARGE SCALE GENOMIC DNA]</scope>
    <source>
        <strain evidence="8">CSF55</strain>
    </source>
</reference>
<dbReference type="InterPro" id="IPR001611">
    <property type="entry name" value="Leu-rich_rpt"/>
</dbReference>
<dbReference type="InterPro" id="IPR032675">
    <property type="entry name" value="LRR_dom_sf"/>
</dbReference>
<evidence type="ECO:0000256" key="5">
    <source>
        <dbReference type="ARBA" id="ARBA00024196"/>
    </source>
</evidence>
<dbReference type="AlphaFoldDB" id="A0A4P9YEI2"/>
<sequence length="110" mass="12858">MLSKLNVSKNLISSIRDLNPIKSLPLLCNLDLRLNEISIIKFYRSKLIFHFSKLQVLDLQIISNEEKITAINMFDPPRYVVDAEENARKLHQRISENPETKLVRQTLKIK</sequence>
<dbReference type="Proteomes" id="UP000281549">
    <property type="component" value="Unassembled WGS sequence"/>
</dbReference>
<keyword evidence="4" id="KW-0539">Nucleus</keyword>
<dbReference type="PROSITE" id="PS51450">
    <property type="entry name" value="LRR"/>
    <property type="match status" value="1"/>
</dbReference>
<name>A0A4P9YEI2_ROZAC</name>
<comment type="similarity">
    <text evidence="5">Belongs to the U2 small nuclear ribonucleoprotein A family.</text>
</comment>
<dbReference type="GO" id="GO:0030620">
    <property type="term" value="F:U2 snRNA binding"/>
    <property type="evidence" value="ECO:0007669"/>
    <property type="project" value="InterPro"/>
</dbReference>
<protein>
    <recommendedName>
        <fullName evidence="6">U2 small nuclear ribonucleoprotein A'</fullName>
    </recommendedName>
</protein>
<organism evidence="7 8">
    <name type="scientific">Rozella allomycis (strain CSF55)</name>
    <dbReference type="NCBI Taxonomy" id="988480"/>
    <lineage>
        <taxon>Eukaryota</taxon>
        <taxon>Fungi</taxon>
        <taxon>Fungi incertae sedis</taxon>
        <taxon>Cryptomycota</taxon>
        <taxon>Cryptomycota incertae sedis</taxon>
        <taxon>Rozella</taxon>
    </lineage>
</organism>
<dbReference type="GO" id="GO:0000398">
    <property type="term" value="P:mRNA splicing, via spliceosome"/>
    <property type="evidence" value="ECO:0007669"/>
    <property type="project" value="InterPro"/>
</dbReference>
<evidence type="ECO:0000313" key="7">
    <source>
        <dbReference type="EMBL" id="RKP17518.1"/>
    </source>
</evidence>
<dbReference type="PANTHER" id="PTHR10552">
    <property type="entry name" value="U2 SMALL NUCLEAR RIBONUCLEOPROTEIN A"/>
    <property type="match status" value="1"/>
</dbReference>
<accession>A0A4P9YEI2</accession>
<evidence type="ECO:0000313" key="8">
    <source>
        <dbReference type="Proteomes" id="UP000281549"/>
    </source>
</evidence>
<dbReference type="InterPro" id="IPR044640">
    <property type="entry name" value="RU2A"/>
</dbReference>
<dbReference type="PANTHER" id="PTHR10552:SF6">
    <property type="entry name" value="U2 SMALL NUCLEAR RIBONUCLEOPROTEIN A"/>
    <property type="match status" value="1"/>
</dbReference>
<dbReference type="SUPFAM" id="SSF52058">
    <property type="entry name" value="L domain-like"/>
    <property type="match status" value="1"/>
</dbReference>
<evidence type="ECO:0000256" key="2">
    <source>
        <dbReference type="ARBA" id="ARBA00022614"/>
    </source>
</evidence>
<dbReference type="Gene3D" id="3.80.10.10">
    <property type="entry name" value="Ribonuclease Inhibitor"/>
    <property type="match status" value="1"/>
</dbReference>
<proteinExistence type="inferred from homology"/>